<dbReference type="OrthoDB" id="446173at2759"/>
<dbReference type="PROSITE" id="PS50092">
    <property type="entry name" value="TSP1"/>
    <property type="match status" value="1"/>
</dbReference>
<evidence type="ECO:0000313" key="2">
    <source>
        <dbReference type="EMBL" id="EYB84001.1"/>
    </source>
</evidence>
<reference evidence="3" key="1">
    <citation type="journal article" date="2015" name="Nat. Genet.">
        <title>The genome and transcriptome of the zoonotic hookworm Ancylostoma ceylanicum identify infection-specific gene families.</title>
        <authorList>
            <person name="Schwarz E.M."/>
            <person name="Hu Y."/>
            <person name="Antoshechkin I."/>
            <person name="Miller M.M."/>
            <person name="Sternberg P.W."/>
            <person name="Aroian R.V."/>
        </authorList>
    </citation>
    <scope>NUCLEOTIDE SEQUENCE</scope>
    <source>
        <strain evidence="3">HY135</strain>
    </source>
</reference>
<name>A0A016S0I8_9BILA</name>
<keyword evidence="1" id="KW-0472">Membrane</keyword>
<evidence type="ECO:0008006" key="4">
    <source>
        <dbReference type="Google" id="ProtNLM"/>
    </source>
</evidence>
<keyword evidence="1" id="KW-1133">Transmembrane helix</keyword>
<organism evidence="2 3">
    <name type="scientific">Ancylostoma ceylanicum</name>
    <dbReference type="NCBI Taxonomy" id="53326"/>
    <lineage>
        <taxon>Eukaryota</taxon>
        <taxon>Metazoa</taxon>
        <taxon>Ecdysozoa</taxon>
        <taxon>Nematoda</taxon>
        <taxon>Chromadorea</taxon>
        <taxon>Rhabditida</taxon>
        <taxon>Rhabditina</taxon>
        <taxon>Rhabditomorpha</taxon>
        <taxon>Strongyloidea</taxon>
        <taxon>Ancylostomatidae</taxon>
        <taxon>Ancylostomatinae</taxon>
        <taxon>Ancylostoma</taxon>
    </lineage>
</organism>
<evidence type="ECO:0000256" key="1">
    <source>
        <dbReference type="SAM" id="Phobius"/>
    </source>
</evidence>
<dbReference type="EMBL" id="JARK01001660">
    <property type="protein sequence ID" value="EYB84001.1"/>
    <property type="molecule type" value="Genomic_DNA"/>
</dbReference>
<evidence type="ECO:0000313" key="3">
    <source>
        <dbReference type="Proteomes" id="UP000024635"/>
    </source>
</evidence>
<dbReference type="AlphaFoldDB" id="A0A016S0I8"/>
<protein>
    <recommendedName>
        <fullName evidence="4">Thrombospondin type 1 domain protein</fullName>
    </recommendedName>
</protein>
<dbReference type="InterPro" id="IPR000884">
    <property type="entry name" value="TSP1_rpt"/>
</dbReference>
<keyword evidence="1" id="KW-0812">Transmembrane</keyword>
<feature type="transmembrane region" description="Helical" evidence="1">
    <location>
        <begin position="220"/>
        <end position="242"/>
    </location>
</feature>
<comment type="caution">
    <text evidence="2">The sequence shown here is derived from an EMBL/GenBank/DDBJ whole genome shotgun (WGS) entry which is preliminary data.</text>
</comment>
<sequence length="251" mass="28829">MQCIENRKFRYDFPGRLQLPLSGQHRVQMRTERNSPNCGKYCSGTHAQSRRCNHTKSKLPDSTSGAGANLPEFMWGSWSGWNEWGVCSCPAYQRHRTRYCVGWECSGCGVEYGPCERRCVTERWWSDWSEWINGPSKVRHRSWCSLGVDGRSLVTVLVNDTLPGATAYESTWSEWELRPGVAFRYRLPMNLLHSANDSVDIQHQLIAYNSATQVSLAFCLYLSITTMISGFVAQCLISRMFATCRRTKHRY</sequence>
<keyword evidence="3" id="KW-1185">Reference proteome</keyword>
<gene>
    <name evidence="2" type="primary">Acey_s0324.g2519</name>
    <name evidence="2" type="synonym">Acey-mig-21</name>
    <name evidence="2" type="ORF">Y032_0324g2519</name>
</gene>
<proteinExistence type="predicted"/>
<dbReference type="Proteomes" id="UP000024635">
    <property type="component" value="Unassembled WGS sequence"/>
</dbReference>
<accession>A0A016S0I8</accession>
<dbReference type="STRING" id="53326.A0A016S0I8"/>